<comment type="pathway">
    <text evidence="3">Amino-sugar metabolism; N-acetylneuraminate degradation; D-fructose 6-phosphate from N-acetylneuraminate: step 3/5.</text>
</comment>
<evidence type="ECO:0000313" key="8">
    <source>
        <dbReference type="EMBL" id="KRO53681.1"/>
    </source>
</evidence>
<dbReference type="UniPathway" id="UPA00629">
    <property type="reaction ID" value="UER00682"/>
</dbReference>
<comment type="similarity">
    <text evidence="4">Belongs to the NanE family.</text>
</comment>
<feature type="non-terminal residue" evidence="8">
    <location>
        <position position="210"/>
    </location>
</feature>
<dbReference type="GO" id="GO:0005829">
    <property type="term" value="C:cytosol"/>
    <property type="evidence" value="ECO:0007669"/>
    <property type="project" value="TreeGrafter"/>
</dbReference>
<dbReference type="GO" id="GO:0019262">
    <property type="term" value="P:N-acetylneuraminate catabolic process"/>
    <property type="evidence" value="ECO:0007669"/>
    <property type="project" value="UniProtKB-UniPathway"/>
</dbReference>
<evidence type="ECO:0000256" key="1">
    <source>
        <dbReference type="ARBA" id="ARBA00000056"/>
    </source>
</evidence>
<gene>
    <name evidence="8" type="ORF">ABR62_00610</name>
</gene>
<comment type="caution">
    <text evidence="8">The sequence shown here is derived from an EMBL/GenBank/DDBJ whole genome shotgun (WGS) entry which is preliminary data.</text>
</comment>
<organism evidence="8 9">
    <name type="scientific">Actinobacteria bacterium BACL2 MAG-120820-bin50</name>
    <dbReference type="NCBI Taxonomy" id="1655570"/>
    <lineage>
        <taxon>Bacteria</taxon>
        <taxon>Bacillati</taxon>
        <taxon>Actinomycetota</taxon>
        <taxon>Actinomycetes</taxon>
        <taxon>Actinomycetes incertae sedis</taxon>
        <taxon>ac1 cluster</taxon>
    </lineage>
</organism>
<dbReference type="Proteomes" id="UP000053054">
    <property type="component" value="Unassembled WGS sequence"/>
</dbReference>
<evidence type="ECO:0000256" key="6">
    <source>
        <dbReference type="ARBA" id="ARBA00023235"/>
    </source>
</evidence>
<evidence type="ECO:0000256" key="4">
    <source>
        <dbReference type="ARBA" id="ARBA00007439"/>
    </source>
</evidence>
<proteinExistence type="inferred from homology"/>
<evidence type="ECO:0000256" key="3">
    <source>
        <dbReference type="ARBA" id="ARBA00005081"/>
    </source>
</evidence>
<dbReference type="GO" id="GO:0047465">
    <property type="term" value="F:N-acylglucosamine-6-phosphate 2-epimerase activity"/>
    <property type="evidence" value="ECO:0007669"/>
    <property type="project" value="UniProtKB-EC"/>
</dbReference>
<evidence type="ECO:0000256" key="5">
    <source>
        <dbReference type="ARBA" id="ARBA00013180"/>
    </source>
</evidence>
<dbReference type="NCBIfam" id="NF002231">
    <property type="entry name" value="PRK01130.1"/>
    <property type="match status" value="1"/>
</dbReference>
<comment type="catalytic activity">
    <reaction evidence="1">
        <text>an N-acyl-D-glucosamine 6-phosphate = an N-acyl-D-mannosamine 6-phosphate</text>
        <dbReference type="Rhea" id="RHEA:23932"/>
        <dbReference type="ChEBI" id="CHEBI:57599"/>
        <dbReference type="ChEBI" id="CHEBI:57666"/>
        <dbReference type="EC" id="5.1.3.9"/>
    </reaction>
</comment>
<sequence length="210" mass="22317">MDNFSVSKALRVDQFTALKGGLVVSCQAPTGTAIDTPAFISAQAQTVVQAGAIGIRAQGIENVRAIKKLVDVPVIGLVKRYLDTSAVYITPLLDDVLELEQAGAEIVAIDATQRLRPNGVTFERFMEQIREKTDLAILADVDSIESALLAQSLGCDAIATTLSGYTEIAAPELPNLKLVAELVAKLKIPVVAEGGYHEREQVAQAFKVGA</sequence>
<dbReference type="PANTHER" id="PTHR36204">
    <property type="entry name" value="N-ACETYLMANNOSAMINE-6-PHOSPHATE 2-EPIMERASE-RELATED"/>
    <property type="match status" value="1"/>
</dbReference>
<evidence type="ECO:0000256" key="2">
    <source>
        <dbReference type="ARBA" id="ARBA00002147"/>
    </source>
</evidence>
<dbReference type="AlphaFoldDB" id="A0A0R2QUB0"/>
<keyword evidence="7" id="KW-0119">Carbohydrate metabolism</keyword>
<dbReference type="Gene3D" id="3.20.20.70">
    <property type="entry name" value="Aldolase class I"/>
    <property type="match status" value="1"/>
</dbReference>
<evidence type="ECO:0000313" key="9">
    <source>
        <dbReference type="Proteomes" id="UP000053054"/>
    </source>
</evidence>
<name>A0A0R2QUB0_9ACTN</name>
<dbReference type="EMBL" id="LIAU01000039">
    <property type="protein sequence ID" value="KRO53681.1"/>
    <property type="molecule type" value="Genomic_DNA"/>
</dbReference>
<evidence type="ECO:0000256" key="7">
    <source>
        <dbReference type="ARBA" id="ARBA00023277"/>
    </source>
</evidence>
<accession>A0A0R2QUB0</accession>
<dbReference type="InterPro" id="IPR013785">
    <property type="entry name" value="Aldolase_TIM"/>
</dbReference>
<protein>
    <recommendedName>
        <fullName evidence="5">N-acylglucosamine-6-phosphate 2-epimerase</fullName>
        <ecNumber evidence="5">5.1.3.9</ecNumber>
    </recommendedName>
</protein>
<dbReference type="Pfam" id="PF04131">
    <property type="entry name" value="NanE"/>
    <property type="match status" value="1"/>
</dbReference>
<keyword evidence="6" id="KW-0413">Isomerase</keyword>
<dbReference type="InterPro" id="IPR007260">
    <property type="entry name" value="NanE"/>
</dbReference>
<reference evidence="8 9" key="1">
    <citation type="submission" date="2015-10" db="EMBL/GenBank/DDBJ databases">
        <title>Metagenome-Assembled Genomes uncover a global brackish microbiome.</title>
        <authorList>
            <person name="Hugerth L.W."/>
            <person name="Larsson J."/>
            <person name="Alneberg J."/>
            <person name="Lindh M.V."/>
            <person name="Legrand C."/>
            <person name="Pinhassi J."/>
            <person name="Andersson A.F."/>
        </authorList>
    </citation>
    <scope>NUCLEOTIDE SEQUENCE [LARGE SCALE GENOMIC DNA]</scope>
    <source>
        <strain evidence="8">BACL2 MAG-120820-bin50</strain>
    </source>
</reference>
<dbReference type="EC" id="5.1.3.9" evidence="5"/>
<dbReference type="GO" id="GO:0006053">
    <property type="term" value="P:N-acetylmannosamine catabolic process"/>
    <property type="evidence" value="ECO:0007669"/>
    <property type="project" value="TreeGrafter"/>
</dbReference>
<dbReference type="SUPFAM" id="SSF51366">
    <property type="entry name" value="Ribulose-phoshate binding barrel"/>
    <property type="match status" value="1"/>
</dbReference>
<comment type="function">
    <text evidence="2">Converts N-acetylmannosamine-6-phosphate (ManNAc-6-P) to N-acetylglucosamine-6-phosphate (GlcNAc-6-P).</text>
</comment>
<dbReference type="PANTHER" id="PTHR36204:SF1">
    <property type="entry name" value="N-ACETYLMANNOSAMINE-6-PHOSPHATE 2-EPIMERASE-RELATED"/>
    <property type="match status" value="1"/>
</dbReference>
<dbReference type="InterPro" id="IPR011060">
    <property type="entry name" value="RibuloseP-bd_barrel"/>
</dbReference>